<evidence type="ECO:0000313" key="2">
    <source>
        <dbReference type="Proteomes" id="UP000000814"/>
    </source>
</evidence>
<sequence>MGNTYMVWAKKGGSSGSEVLKSEKVVNGVRNAGEEIVGTEHSEIRPT</sequence>
<dbReference type="HOGENOM" id="CLU_3166254_0_0_9"/>
<reference evidence="1 2" key="1">
    <citation type="journal article" date="2001" name="J. Bacteriol.">
        <title>Genome sequence and comparative analysis of the solvent-producing bacterium Clostridium acetobutylicum.</title>
        <authorList>
            <person name="Nolling J."/>
            <person name="Breton G."/>
            <person name="Omelchenko M.V."/>
            <person name="Makarova K.S."/>
            <person name="Zeng Q."/>
            <person name="Gibson R."/>
            <person name="Lee H.M."/>
            <person name="Dubois J."/>
            <person name="Qiu D."/>
            <person name="Hitti J."/>
            <person name="Wolf Y.I."/>
            <person name="Tatusov R.L."/>
            <person name="Sabathe F."/>
            <person name="Doucette-Stamm L."/>
            <person name="Soucaille P."/>
            <person name="Daly M.J."/>
            <person name="Bennett G.N."/>
            <person name="Koonin E.V."/>
            <person name="Smith D.R."/>
        </authorList>
    </citation>
    <scope>NUCLEOTIDE SEQUENCE [LARGE SCALE GENOMIC DNA]</scope>
    <source>
        <strain evidence="2">ATCC 824 / DSM 792 / JCM 1419 / LMG 5710 / VKM B-1787</strain>
    </source>
</reference>
<protein>
    <submittedName>
        <fullName evidence="1">Uncharacterized protein</fullName>
    </submittedName>
</protein>
<accession>Q97LZ9</accession>
<dbReference type="PIR" id="B96949">
    <property type="entry name" value="B96949"/>
</dbReference>
<dbReference type="EMBL" id="AE001437">
    <property type="protein sequence ID" value="AAK78381.1"/>
    <property type="molecule type" value="Genomic_DNA"/>
</dbReference>
<keyword evidence="2" id="KW-1185">Reference proteome</keyword>
<proteinExistence type="predicted"/>
<name>Q97LZ9_CLOAB</name>
<dbReference type="Proteomes" id="UP000000814">
    <property type="component" value="Chromosome"/>
</dbReference>
<dbReference type="STRING" id="272562.CA_C0401"/>
<evidence type="ECO:0000313" key="1">
    <source>
        <dbReference type="EMBL" id="AAK78381.1"/>
    </source>
</evidence>
<gene>
    <name evidence="1" type="ordered locus">CA_C0401</name>
</gene>
<dbReference type="KEGG" id="cac:CA_C0401"/>
<dbReference type="AlphaFoldDB" id="Q97LZ9"/>
<organism evidence="1 2">
    <name type="scientific">Clostridium acetobutylicum (strain ATCC 824 / DSM 792 / JCM 1419 / IAM 19013 / LMG 5710 / NBRC 13948 / NRRL B-527 / VKM B-1787 / 2291 / W)</name>
    <dbReference type="NCBI Taxonomy" id="272562"/>
    <lineage>
        <taxon>Bacteria</taxon>
        <taxon>Bacillati</taxon>
        <taxon>Bacillota</taxon>
        <taxon>Clostridia</taxon>
        <taxon>Eubacteriales</taxon>
        <taxon>Clostridiaceae</taxon>
        <taxon>Clostridium</taxon>
    </lineage>
</organism>
<dbReference type="PATRIC" id="fig|272562.8.peg.596"/>